<evidence type="ECO:0000313" key="3">
    <source>
        <dbReference type="Proteomes" id="UP000266841"/>
    </source>
</evidence>
<proteinExistence type="predicted"/>
<dbReference type="AlphaFoldDB" id="K0QYH6"/>
<dbReference type="EMBL" id="AGNL01050132">
    <property type="protein sequence ID" value="EJK44133.1"/>
    <property type="molecule type" value="Genomic_DNA"/>
</dbReference>
<dbReference type="Proteomes" id="UP000266841">
    <property type="component" value="Unassembled WGS sequence"/>
</dbReference>
<reference evidence="2 3" key="1">
    <citation type="journal article" date="2012" name="Genome Biol.">
        <title>Genome and low-iron response of an oceanic diatom adapted to chronic iron limitation.</title>
        <authorList>
            <person name="Lommer M."/>
            <person name="Specht M."/>
            <person name="Roy A.S."/>
            <person name="Kraemer L."/>
            <person name="Andreson R."/>
            <person name="Gutowska M.A."/>
            <person name="Wolf J."/>
            <person name="Bergner S.V."/>
            <person name="Schilhabel M.B."/>
            <person name="Klostermeier U.C."/>
            <person name="Beiko R.G."/>
            <person name="Rosenstiel P."/>
            <person name="Hippler M."/>
            <person name="Laroche J."/>
        </authorList>
    </citation>
    <scope>NUCLEOTIDE SEQUENCE [LARGE SCALE GENOMIC DNA]</scope>
    <source>
        <strain evidence="2 3">CCMP1005</strain>
    </source>
</reference>
<evidence type="ECO:0000256" key="1">
    <source>
        <dbReference type="SAM" id="MobiDB-lite"/>
    </source>
</evidence>
<name>K0QYH6_THAOC</name>
<protein>
    <submittedName>
        <fullName evidence="2">Uncharacterized protein</fullName>
    </submittedName>
</protein>
<accession>K0QYH6</accession>
<keyword evidence="3" id="KW-1185">Reference proteome</keyword>
<feature type="non-terminal residue" evidence="2">
    <location>
        <position position="75"/>
    </location>
</feature>
<feature type="region of interest" description="Disordered" evidence="1">
    <location>
        <begin position="42"/>
        <end position="75"/>
    </location>
</feature>
<comment type="caution">
    <text evidence="2">The sequence shown here is derived from an EMBL/GenBank/DDBJ whole genome shotgun (WGS) entry which is preliminary data.</text>
</comment>
<sequence length="75" mass="8428">MNDDERRKTTLRWSIKAAKTKMRHLSERGDAQEARLQVSCKLNKESQSQAETEEDARTFRLQGPAVPGNINGSVG</sequence>
<gene>
    <name evidence="2" type="ORF">THAOC_37355</name>
</gene>
<organism evidence="2 3">
    <name type="scientific">Thalassiosira oceanica</name>
    <name type="common">Marine diatom</name>
    <dbReference type="NCBI Taxonomy" id="159749"/>
    <lineage>
        <taxon>Eukaryota</taxon>
        <taxon>Sar</taxon>
        <taxon>Stramenopiles</taxon>
        <taxon>Ochrophyta</taxon>
        <taxon>Bacillariophyta</taxon>
        <taxon>Coscinodiscophyceae</taxon>
        <taxon>Thalassiosirophycidae</taxon>
        <taxon>Thalassiosirales</taxon>
        <taxon>Thalassiosiraceae</taxon>
        <taxon>Thalassiosira</taxon>
    </lineage>
</organism>
<evidence type="ECO:0000313" key="2">
    <source>
        <dbReference type="EMBL" id="EJK44133.1"/>
    </source>
</evidence>